<protein>
    <recommendedName>
        <fullName evidence="2">C-type lectin domain-containing protein</fullName>
    </recommendedName>
</protein>
<dbReference type="SUPFAM" id="SSF56436">
    <property type="entry name" value="C-type lectin-like"/>
    <property type="match status" value="1"/>
</dbReference>
<dbReference type="Pfam" id="PF00059">
    <property type="entry name" value="Lectin_C"/>
    <property type="match status" value="1"/>
</dbReference>
<dbReference type="InterPro" id="IPR016186">
    <property type="entry name" value="C-type_lectin-like/link_sf"/>
</dbReference>
<dbReference type="EMBL" id="JAUCMV010000003">
    <property type="protein sequence ID" value="KAK0408258.1"/>
    <property type="molecule type" value="Genomic_DNA"/>
</dbReference>
<organism evidence="3 4">
    <name type="scientific">Steinernema hermaphroditum</name>
    <dbReference type="NCBI Taxonomy" id="289476"/>
    <lineage>
        <taxon>Eukaryota</taxon>
        <taxon>Metazoa</taxon>
        <taxon>Ecdysozoa</taxon>
        <taxon>Nematoda</taxon>
        <taxon>Chromadorea</taxon>
        <taxon>Rhabditida</taxon>
        <taxon>Tylenchina</taxon>
        <taxon>Panagrolaimomorpha</taxon>
        <taxon>Strongyloidoidea</taxon>
        <taxon>Steinernematidae</taxon>
        <taxon>Steinernema</taxon>
    </lineage>
</organism>
<dbReference type="InterPro" id="IPR050111">
    <property type="entry name" value="C-type_lectin/snaclec_domain"/>
</dbReference>
<feature type="transmembrane region" description="Helical" evidence="1">
    <location>
        <begin position="29"/>
        <end position="52"/>
    </location>
</feature>
<feature type="domain" description="C-type lectin" evidence="2">
    <location>
        <begin position="97"/>
        <end position="213"/>
    </location>
</feature>
<dbReference type="SMART" id="SM00034">
    <property type="entry name" value="CLECT"/>
    <property type="match status" value="1"/>
</dbReference>
<evidence type="ECO:0000313" key="3">
    <source>
        <dbReference type="EMBL" id="KAK0408258.1"/>
    </source>
</evidence>
<comment type="caution">
    <text evidence="3">The sequence shown here is derived from an EMBL/GenBank/DDBJ whole genome shotgun (WGS) entry which is preliminary data.</text>
</comment>
<keyword evidence="1" id="KW-1133">Transmembrane helix</keyword>
<dbReference type="PANTHER" id="PTHR22803">
    <property type="entry name" value="MANNOSE, PHOSPHOLIPASE, LECTIN RECEPTOR RELATED"/>
    <property type="match status" value="1"/>
</dbReference>
<dbReference type="InterPro" id="IPR016187">
    <property type="entry name" value="CTDL_fold"/>
</dbReference>
<sequence length="228" mass="25754">MLEENNATPVVFVMKEKKPPNRKKRFHKFFWPCILFSLKFTLVLIGFLGYWFGKSPSSVSPTSASISTTVDNHAASNAKEHLPPGQLCPHGWAHFNLTNKCYKYTKQAWTFGGAELACVNQGSHLASIHTKEENDFVSEMSELDGPAPNRTSIWIGGYAPKKDNVFVWTDNSTWDFAWFGKDEPNLPGVENCIELYACVGWMVHCWMNLHCDQWPRAGFVCKKDANGS</sequence>
<accession>A0AA39LST2</accession>
<keyword evidence="1" id="KW-0472">Membrane</keyword>
<dbReference type="AlphaFoldDB" id="A0AA39LST2"/>
<name>A0AA39LST2_9BILA</name>
<dbReference type="Gene3D" id="3.10.100.10">
    <property type="entry name" value="Mannose-Binding Protein A, subunit A"/>
    <property type="match status" value="1"/>
</dbReference>
<dbReference type="PROSITE" id="PS50041">
    <property type="entry name" value="C_TYPE_LECTIN_2"/>
    <property type="match status" value="1"/>
</dbReference>
<keyword evidence="4" id="KW-1185">Reference proteome</keyword>
<proteinExistence type="predicted"/>
<dbReference type="InterPro" id="IPR001304">
    <property type="entry name" value="C-type_lectin-like"/>
</dbReference>
<evidence type="ECO:0000259" key="2">
    <source>
        <dbReference type="PROSITE" id="PS50041"/>
    </source>
</evidence>
<keyword evidence="1" id="KW-0812">Transmembrane</keyword>
<gene>
    <name evidence="3" type="ORF">QR680_003858</name>
</gene>
<evidence type="ECO:0000256" key="1">
    <source>
        <dbReference type="SAM" id="Phobius"/>
    </source>
</evidence>
<dbReference type="CDD" id="cd00037">
    <property type="entry name" value="CLECT"/>
    <property type="match status" value="1"/>
</dbReference>
<evidence type="ECO:0000313" key="4">
    <source>
        <dbReference type="Proteomes" id="UP001175271"/>
    </source>
</evidence>
<reference evidence="3" key="1">
    <citation type="submission" date="2023-06" db="EMBL/GenBank/DDBJ databases">
        <title>Genomic analysis of the entomopathogenic nematode Steinernema hermaphroditum.</title>
        <authorList>
            <person name="Schwarz E.M."/>
            <person name="Heppert J.K."/>
            <person name="Baniya A."/>
            <person name="Schwartz H.T."/>
            <person name="Tan C.-H."/>
            <person name="Antoshechkin I."/>
            <person name="Sternberg P.W."/>
            <person name="Goodrich-Blair H."/>
            <person name="Dillman A.R."/>
        </authorList>
    </citation>
    <scope>NUCLEOTIDE SEQUENCE</scope>
    <source>
        <strain evidence="3">PS9179</strain>
        <tissue evidence="3">Whole animal</tissue>
    </source>
</reference>
<dbReference type="Proteomes" id="UP001175271">
    <property type="component" value="Unassembled WGS sequence"/>
</dbReference>